<gene>
    <name evidence="2" type="ORF">AAFF_G00129080</name>
</gene>
<dbReference type="InterPro" id="IPR012337">
    <property type="entry name" value="RNaseH-like_sf"/>
</dbReference>
<feature type="region of interest" description="Disordered" evidence="1">
    <location>
        <begin position="126"/>
        <end position="160"/>
    </location>
</feature>
<evidence type="ECO:0000313" key="2">
    <source>
        <dbReference type="EMBL" id="KAJ8412572.1"/>
    </source>
</evidence>
<protein>
    <submittedName>
        <fullName evidence="2">Uncharacterized protein</fullName>
    </submittedName>
</protein>
<dbReference type="Proteomes" id="UP001221898">
    <property type="component" value="Unassembled WGS sequence"/>
</dbReference>
<keyword evidence="3" id="KW-1185">Reference proteome</keyword>
<proteinExistence type="predicted"/>
<dbReference type="AlphaFoldDB" id="A0AAD7WX89"/>
<evidence type="ECO:0000313" key="3">
    <source>
        <dbReference type="Proteomes" id="UP001221898"/>
    </source>
</evidence>
<dbReference type="SUPFAM" id="SSF53098">
    <property type="entry name" value="Ribonuclease H-like"/>
    <property type="match status" value="1"/>
</dbReference>
<name>A0AAD7WX89_9TELE</name>
<dbReference type="PANTHER" id="PTHR47501">
    <property type="entry name" value="TRANSPOSASE-RELATED"/>
    <property type="match status" value="1"/>
</dbReference>
<sequence length="160" mass="17703">MHWNATYHALERLKSFTTGGEGDLDDVCGSIDLPHFKEAEKTYISEYVMVLAPLAKALDLLQSDKMAYYGVLLPTIATLIEKLQKIKRESKLQYCTPLVDALIGGMKQRFGYVVEKVPHVNCLPPHVQNGVHTDGTEGRHGDRSERGGEAAANTFNISNS</sequence>
<accession>A0AAD7WX89</accession>
<evidence type="ECO:0000256" key="1">
    <source>
        <dbReference type="SAM" id="MobiDB-lite"/>
    </source>
</evidence>
<reference evidence="2" key="1">
    <citation type="journal article" date="2023" name="Science">
        <title>Genome structures resolve the early diversification of teleost fishes.</title>
        <authorList>
            <person name="Parey E."/>
            <person name="Louis A."/>
            <person name="Montfort J."/>
            <person name="Bouchez O."/>
            <person name="Roques C."/>
            <person name="Iampietro C."/>
            <person name="Lluch J."/>
            <person name="Castinel A."/>
            <person name="Donnadieu C."/>
            <person name="Desvignes T."/>
            <person name="Floi Bucao C."/>
            <person name="Jouanno E."/>
            <person name="Wen M."/>
            <person name="Mejri S."/>
            <person name="Dirks R."/>
            <person name="Jansen H."/>
            <person name="Henkel C."/>
            <person name="Chen W.J."/>
            <person name="Zahm M."/>
            <person name="Cabau C."/>
            <person name="Klopp C."/>
            <person name="Thompson A.W."/>
            <person name="Robinson-Rechavi M."/>
            <person name="Braasch I."/>
            <person name="Lecointre G."/>
            <person name="Bobe J."/>
            <person name="Postlethwait J.H."/>
            <person name="Berthelot C."/>
            <person name="Roest Crollius H."/>
            <person name="Guiguen Y."/>
        </authorList>
    </citation>
    <scope>NUCLEOTIDE SEQUENCE</scope>
    <source>
        <strain evidence="2">NC1722</strain>
    </source>
</reference>
<dbReference type="EMBL" id="JAINUG010000019">
    <property type="protein sequence ID" value="KAJ8412572.1"/>
    <property type="molecule type" value="Genomic_DNA"/>
</dbReference>
<feature type="compositionally biased region" description="Basic and acidic residues" evidence="1">
    <location>
        <begin position="134"/>
        <end position="148"/>
    </location>
</feature>
<organism evidence="2 3">
    <name type="scientific">Aldrovandia affinis</name>
    <dbReference type="NCBI Taxonomy" id="143900"/>
    <lineage>
        <taxon>Eukaryota</taxon>
        <taxon>Metazoa</taxon>
        <taxon>Chordata</taxon>
        <taxon>Craniata</taxon>
        <taxon>Vertebrata</taxon>
        <taxon>Euteleostomi</taxon>
        <taxon>Actinopterygii</taxon>
        <taxon>Neopterygii</taxon>
        <taxon>Teleostei</taxon>
        <taxon>Notacanthiformes</taxon>
        <taxon>Halosauridae</taxon>
        <taxon>Aldrovandia</taxon>
    </lineage>
</organism>
<comment type="caution">
    <text evidence="2">The sequence shown here is derived from an EMBL/GenBank/DDBJ whole genome shotgun (WGS) entry which is preliminary data.</text>
</comment>
<dbReference type="PANTHER" id="PTHR47501:SF5">
    <property type="entry name" value="HAT C-TERMINAL DIMERISATION DOMAIN-CONTAINING PROTEIN"/>
    <property type="match status" value="1"/>
</dbReference>